<dbReference type="EMBL" id="CH473948">
    <property type="protein sequence ID" value="EDM06693.1"/>
    <property type="molecule type" value="Genomic_DNA"/>
</dbReference>
<proteinExistence type="predicted"/>
<evidence type="ECO:0000313" key="2">
    <source>
        <dbReference type="Proteomes" id="UP000234681"/>
    </source>
</evidence>
<accession>A6HKY8</accession>
<evidence type="ECO:0000313" key="1">
    <source>
        <dbReference type="EMBL" id="EDM06693.1"/>
    </source>
</evidence>
<organism evidence="1 2">
    <name type="scientific">Rattus norvegicus</name>
    <name type="common">Rat</name>
    <dbReference type="NCBI Taxonomy" id="10116"/>
    <lineage>
        <taxon>Eukaryota</taxon>
        <taxon>Metazoa</taxon>
        <taxon>Chordata</taxon>
        <taxon>Craniata</taxon>
        <taxon>Vertebrata</taxon>
        <taxon>Euteleostomi</taxon>
        <taxon>Mammalia</taxon>
        <taxon>Eutheria</taxon>
        <taxon>Euarchontoglires</taxon>
        <taxon>Glires</taxon>
        <taxon>Rodentia</taxon>
        <taxon>Myomorpha</taxon>
        <taxon>Muroidea</taxon>
        <taxon>Muridae</taxon>
        <taxon>Murinae</taxon>
        <taxon>Rattus</taxon>
    </lineage>
</organism>
<protein>
    <submittedName>
        <fullName evidence="1">RCG32847</fullName>
    </submittedName>
</protein>
<dbReference type="Proteomes" id="UP000234681">
    <property type="component" value="Chromosome 10"/>
</dbReference>
<sequence length="102" mass="11569">MWVQAELQSIWGVYPLFRLKPMSCISVSSITPLDAVTKYLTRCKLREEGLFCPQVYGPPCNHGEEVPAGVWYCWPQCVHSQEAERDGHPGSAHFSLCYPVRV</sequence>
<gene>
    <name evidence="1" type="ORF">rCG_32847</name>
</gene>
<reference evidence="1 2" key="1">
    <citation type="submission" date="2005-07" db="EMBL/GenBank/DDBJ databases">
        <authorList>
            <person name="Mural R.J."/>
            <person name="Li P.W."/>
            <person name="Adams M.D."/>
            <person name="Amanatides P.G."/>
            <person name="Baden-Tillson H."/>
            <person name="Barnstead M."/>
            <person name="Chin S.H."/>
            <person name="Dew I."/>
            <person name="Evans C.A."/>
            <person name="Ferriera S."/>
            <person name="Flanigan M."/>
            <person name="Fosler C."/>
            <person name="Glodek A."/>
            <person name="Gu Z."/>
            <person name="Holt R.A."/>
            <person name="Jennings D."/>
            <person name="Kraft C.L."/>
            <person name="Lu F."/>
            <person name="Nguyen T."/>
            <person name="Nusskern D.R."/>
            <person name="Pfannkoch C.M."/>
            <person name="Sitter C."/>
            <person name="Sutton G.G."/>
            <person name="Venter J.C."/>
            <person name="Wang Z."/>
            <person name="Woodage T."/>
            <person name="Zheng X.H."/>
            <person name="Zhong F."/>
        </authorList>
    </citation>
    <scope>NUCLEOTIDE SEQUENCE [LARGE SCALE GENOMIC DNA]</scope>
    <source>
        <strain>BN</strain>
        <strain evidence="2">Sprague-Dawley</strain>
    </source>
</reference>
<dbReference type="AlphaFoldDB" id="A6HKY8"/>
<feature type="non-terminal residue" evidence="1">
    <location>
        <position position="102"/>
    </location>
</feature>
<name>A6HKY8_RAT</name>